<proteinExistence type="predicted"/>
<protein>
    <recommendedName>
        <fullName evidence="4">NACHT domain-containing protein</fullName>
    </recommendedName>
</protein>
<dbReference type="InterPro" id="IPR002110">
    <property type="entry name" value="Ankyrin_rpt"/>
</dbReference>
<dbReference type="PANTHER" id="PTHR10039">
    <property type="entry name" value="AMELOGENIN"/>
    <property type="match status" value="1"/>
</dbReference>
<dbReference type="Pfam" id="PF12796">
    <property type="entry name" value="Ank_2"/>
    <property type="match status" value="1"/>
</dbReference>
<dbReference type="Proteomes" id="UP001320420">
    <property type="component" value="Unassembled WGS sequence"/>
</dbReference>
<dbReference type="PROSITE" id="PS50837">
    <property type="entry name" value="NACHT"/>
    <property type="match status" value="1"/>
</dbReference>
<evidence type="ECO:0000313" key="5">
    <source>
        <dbReference type="EMBL" id="KAK7753946.1"/>
    </source>
</evidence>
<reference evidence="5 6" key="1">
    <citation type="submission" date="2024-02" db="EMBL/GenBank/DDBJ databases">
        <title>De novo assembly and annotation of 12 fungi associated with fruit tree decline syndrome in Ontario, Canada.</title>
        <authorList>
            <person name="Sulman M."/>
            <person name="Ellouze W."/>
            <person name="Ilyukhin E."/>
        </authorList>
    </citation>
    <scope>NUCLEOTIDE SEQUENCE [LARGE SCALE GENOMIC DNA]</scope>
    <source>
        <strain evidence="5 6">M11/M66-122</strain>
    </source>
</reference>
<keyword evidence="3" id="KW-0732">Signal</keyword>
<dbReference type="Pfam" id="PF24883">
    <property type="entry name" value="NPHP3_N"/>
    <property type="match status" value="1"/>
</dbReference>
<dbReference type="PROSITE" id="PS50088">
    <property type="entry name" value="ANK_REPEAT"/>
    <property type="match status" value="1"/>
</dbReference>
<evidence type="ECO:0000259" key="4">
    <source>
        <dbReference type="PROSITE" id="PS50837"/>
    </source>
</evidence>
<dbReference type="AlphaFoldDB" id="A0AAN9UUY9"/>
<evidence type="ECO:0000256" key="3">
    <source>
        <dbReference type="SAM" id="SignalP"/>
    </source>
</evidence>
<dbReference type="SUPFAM" id="SSF52540">
    <property type="entry name" value="P-loop containing nucleoside triphosphate hydrolases"/>
    <property type="match status" value="1"/>
</dbReference>
<dbReference type="InterPro" id="IPR036770">
    <property type="entry name" value="Ankyrin_rpt-contain_sf"/>
</dbReference>
<feature type="repeat" description="ANK" evidence="2">
    <location>
        <begin position="658"/>
        <end position="692"/>
    </location>
</feature>
<dbReference type="SUPFAM" id="SSF48403">
    <property type="entry name" value="Ankyrin repeat"/>
    <property type="match status" value="1"/>
</dbReference>
<dbReference type="InterPro" id="IPR056884">
    <property type="entry name" value="NPHP3-like_N"/>
</dbReference>
<keyword evidence="6" id="KW-1185">Reference proteome</keyword>
<evidence type="ECO:0000256" key="1">
    <source>
        <dbReference type="ARBA" id="ARBA00022737"/>
    </source>
</evidence>
<dbReference type="Gene3D" id="1.25.40.20">
    <property type="entry name" value="Ankyrin repeat-containing domain"/>
    <property type="match status" value="1"/>
</dbReference>
<dbReference type="EMBL" id="JAKJXP020000024">
    <property type="protein sequence ID" value="KAK7753946.1"/>
    <property type="molecule type" value="Genomic_DNA"/>
</dbReference>
<comment type="caution">
    <text evidence="5">The sequence shown here is derived from an EMBL/GenBank/DDBJ whole genome shotgun (WGS) entry which is preliminary data.</text>
</comment>
<dbReference type="PANTHER" id="PTHR10039:SF16">
    <property type="entry name" value="GPI INOSITOL-DEACYLASE"/>
    <property type="match status" value="1"/>
</dbReference>
<feature type="domain" description="NACHT" evidence="4">
    <location>
        <begin position="151"/>
        <end position="303"/>
    </location>
</feature>
<evidence type="ECO:0000313" key="6">
    <source>
        <dbReference type="Proteomes" id="UP001320420"/>
    </source>
</evidence>
<sequence length="743" mass="85108">MVALFARTLSFLAQCVICLESSIPKQMIRAAFDTRKLADQLSAIDDLERRVDLAAGVCDWQLNDESRQESRSRYHDLCWFLDNKLLWQGGLLQAMWVQSARERDVKVLQWISDVSYESDLNNVREGRVPGTCQWLLEHPTYEEWLDQADSGILWLHGIPGAGKTNLSSKVVDSLQHYFRWRDDVGLAYFFCDRNRPSHQDPQSIMCSLVRQLSVARNHEKIMTCTAEMYAKKELAEFASDRLFWDEALSLLLQLVSAYRQTYIVLDGLDECDKDGRMRLLDAIDELVRRNPHSLKLFIASREDDDIKDRYSSSSNLRIAAHNNQEDIERFVVSKIEAHKRFSGSLSSGVRGEILSTFARKSQGMFMWAKLMIDGLLKLKLERDILQYLKDIPRDLSAAYNTVYRIIQEREGSAGEVADRAFQLIMCSGRSSVPSTPETIARMISLDMDMYDPDAYESEVTVDYILDVCHNLVEIAETPSPVFRLAHLSVQEYFETNHWTQAQAHLFTARLCLKSLFSQKKLHPGMILYASRWYEDWGYSGYDVKDEGLRKYFPRVFADPFVPGRLYPLLATWLGSGDFASTAKLYCINPQQAPIFTCCFFGIADVVQVWFRSGRLRDTDKRWIANNLLTLVADRNHVDICKLFLESGADPNKGYGSIYTRPPLHLAARPGASHLEVVRLLLQHGALPNLETAYFGTALDDALEGEEPLQVVQILERYGATLGEDRRRRRALLEMVRSGQTHRL</sequence>
<gene>
    <name evidence="5" type="ORF">SLS62_004044</name>
</gene>
<dbReference type="Gene3D" id="3.40.50.300">
    <property type="entry name" value="P-loop containing nucleotide triphosphate hydrolases"/>
    <property type="match status" value="1"/>
</dbReference>
<feature type="signal peptide" evidence="3">
    <location>
        <begin position="1"/>
        <end position="18"/>
    </location>
</feature>
<dbReference type="PROSITE" id="PS50297">
    <property type="entry name" value="ANK_REP_REGION"/>
    <property type="match status" value="1"/>
</dbReference>
<evidence type="ECO:0000256" key="2">
    <source>
        <dbReference type="PROSITE-ProRule" id="PRU00023"/>
    </source>
</evidence>
<dbReference type="InterPro" id="IPR027417">
    <property type="entry name" value="P-loop_NTPase"/>
</dbReference>
<keyword evidence="1" id="KW-0677">Repeat</keyword>
<dbReference type="InterPro" id="IPR007111">
    <property type="entry name" value="NACHT_NTPase"/>
</dbReference>
<organism evidence="5 6">
    <name type="scientific">Diatrype stigma</name>
    <dbReference type="NCBI Taxonomy" id="117547"/>
    <lineage>
        <taxon>Eukaryota</taxon>
        <taxon>Fungi</taxon>
        <taxon>Dikarya</taxon>
        <taxon>Ascomycota</taxon>
        <taxon>Pezizomycotina</taxon>
        <taxon>Sordariomycetes</taxon>
        <taxon>Xylariomycetidae</taxon>
        <taxon>Xylariales</taxon>
        <taxon>Diatrypaceae</taxon>
        <taxon>Diatrype</taxon>
    </lineage>
</organism>
<dbReference type="SMART" id="SM00248">
    <property type="entry name" value="ANK"/>
    <property type="match status" value="2"/>
</dbReference>
<name>A0AAN9UUY9_9PEZI</name>
<feature type="chain" id="PRO_5042819951" description="NACHT domain-containing protein" evidence="3">
    <location>
        <begin position="19"/>
        <end position="743"/>
    </location>
</feature>
<accession>A0AAN9UUY9</accession>
<keyword evidence="2" id="KW-0040">ANK repeat</keyword>